<accession>A0ABR1FBA8</accession>
<dbReference type="Proteomes" id="UP001498771">
    <property type="component" value="Unassembled WGS sequence"/>
</dbReference>
<protein>
    <submittedName>
        <fullName evidence="3">Uncharacterized protein</fullName>
    </submittedName>
</protein>
<feature type="signal peptide" evidence="2">
    <location>
        <begin position="1"/>
        <end position="33"/>
    </location>
</feature>
<feature type="chain" id="PRO_5046031088" evidence="2">
    <location>
        <begin position="34"/>
        <end position="525"/>
    </location>
</feature>
<dbReference type="GeneID" id="90040667"/>
<keyword evidence="2" id="KW-0732">Signal</keyword>
<name>A0ABR1FBA8_9ASCO</name>
<evidence type="ECO:0000313" key="4">
    <source>
        <dbReference type="Proteomes" id="UP001498771"/>
    </source>
</evidence>
<keyword evidence="1" id="KW-0812">Transmembrane</keyword>
<evidence type="ECO:0000256" key="1">
    <source>
        <dbReference type="SAM" id="Phobius"/>
    </source>
</evidence>
<keyword evidence="1" id="KW-1133">Transmembrane helix</keyword>
<gene>
    <name evidence="3" type="ORF">BZA70DRAFT_5027</name>
</gene>
<keyword evidence="4" id="KW-1185">Reference proteome</keyword>
<proteinExistence type="predicted"/>
<reference evidence="3 4" key="1">
    <citation type="submission" date="2024-03" db="EMBL/GenBank/DDBJ databases">
        <title>Genome-scale model development and genomic sequencing of the oleaginous clade Lipomyces.</title>
        <authorList>
            <consortium name="Lawrence Berkeley National Laboratory"/>
            <person name="Czajka J.J."/>
            <person name="Han Y."/>
            <person name="Kim J."/>
            <person name="Mondo S.J."/>
            <person name="Hofstad B.A."/>
            <person name="Robles A."/>
            <person name="Haridas S."/>
            <person name="Riley R."/>
            <person name="LaButti K."/>
            <person name="Pangilinan J."/>
            <person name="Andreopoulos W."/>
            <person name="Lipzen A."/>
            <person name="Yan J."/>
            <person name="Wang M."/>
            <person name="Ng V."/>
            <person name="Grigoriev I.V."/>
            <person name="Spatafora J.W."/>
            <person name="Magnuson J.K."/>
            <person name="Baker S.E."/>
            <person name="Pomraning K.R."/>
        </authorList>
    </citation>
    <scope>NUCLEOTIDE SEQUENCE [LARGE SCALE GENOMIC DNA]</scope>
    <source>
        <strain evidence="3 4">Phaff 52-87</strain>
    </source>
</reference>
<keyword evidence="1" id="KW-0472">Membrane</keyword>
<feature type="transmembrane region" description="Helical" evidence="1">
    <location>
        <begin position="463"/>
        <end position="482"/>
    </location>
</feature>
<sequence>MRVGLQSREKSWTALLTCLAVALLAAAFAGVEAKDPNGVKSTTFNPKYKPPEGVVMTPLGQPSLFIFSGRWHRFREIFKASLWPGTYVTFLSYGEYCDLVLRPRVTTPMNLTYTVSVDGGEPFDVSKFVTPEETHKGPVLIRIPTPSYEETKAHDAEGLVIYINKEKESDPLSRDPHVVQVVSTRRSSPLSMQGFMIPITLVRQNREWANNFQLMPYVEFVGGPAYFKESFSRLSSQFVAAEALGIRHSHITTPDVSAGAEDEQLTEMVFTSRGDGNSLSEQYKLLNPVQFDPYYKPGLPHSGLYSFSAQAIIQPTTPTAMIVDVGQTDNITNVDPEAFADSLYEFLIFARSRANLDSIIIVILREDGYPAETAKVVNHLQRSGDSYIITAPYPEPGDAEAWQEFLQEYVIDSEAATYKQYSPYINSGIRSTFVSMDSIKSVTGASFSSISSKMALDKASESAHQVLILVAALCVLMALAMLRDTIRVVSKAILSRLGLVGRSVPKASSQSRYKGVSAKNGVIWD</sequence>
<comment type="caution">
    <text evidence="3">The sequence shown here is derived from an EMBL/GenBank/DDBJ whole genome shotgun (WGS) entry which is preliminary data.</text>
</comment>
<evidence type="ECO:0000313" key="3">
    <source>
        <dbReference type="EMBL" id="KAK7207136.1"/>
    </source>
</evidence>
<dbReference type="RefSeq" id="XP_064770169.1">
    <property type="nucleotide sequence ID" value="XM_064915155.1"/>
</dbReference>
<evidence type="ECO:0000256" key="2">
    <source>
        <dbReference type="SAM" id="SignalP"/>
    </source>
</evidence>
<organism evidence="3 4">
    <name type="scientific">Myxozyma melibiosi</name>
    <dbReference type="NCBI Taxonomy" id="54550"/>
    <lineage>
        <taxon>Eukaryota</taxon>
        <taxon>Fungi</taxon>
        <taxon>Dikarya</taxon>
        <taxon>Ascomycota</taxon>
        <taxon>Saccharomycotina</taxon>
        <taxon>Lipomycetes</taxon>
        <taxon>Lipomycetales</taxon>
        <taxon>Lipomycetaceae</taxon>
        <taxon>Myxozyma</taxon>
    </lineage>
</organism>
<dbReference type="EMBL" id="JBBJBU010000001">
    <property type="protein sequence ID" value="KAK7207136.1"/>
    <property type="molecule type" value="Genomic_DNA"/>
</dbReference>